<dbReference type="Pfam" id="PF07244">
    <property type="entry name" value="POTRA"/>
    <property type="match status" value="4"/>
</dbReference>
<evidence type="ECO:0000313" key="10">
    <source>
        <dbReference type="Proteomes" id="UP000254876"/>
    </source>
</evidence>
<dbReference type="RefSeq" id="WP_009086606.1">
    <property type="nucleotide sequence ID" value="NZ_CBCRWW010000003.1"/>
</dbReference>
<evidence type="ECO:0000256" key="6">
    <source>
        <dbReference type="ARBA" id="ARBA00023136"/>
    </source>
</evidence>
<evidence type="ECO:0000256" key="2">
    <source>
        <dbReference type="ARBA" id="ARBA00022452"/>
    </source>
</evidence>
<reference evidence="9 10" key="1">
    <citation type="submission" date="2018-06" db="EMBL/GenBank/DDBJ databases">
        <authorList>
            <consortium name="Pathogen Informatics"/>
            <person name="Doyle S."/>
        </authorList>
    </citation>
    <scope>NUCLEOTIDE SEQUENCE [LARGE SCALE GENOMIC DNA]</scope>
    <source>
        <strain evidence="9 10">NCTC10588</strain>
    </source>
</reference>
<organism evidence="9 10">
    <name type="scientific">Elizabethkingia anophelis</name>
    <dbReference type="NCBI Taxonomy" id="1117645"/>
    <lineage>
        <taxon>Bacteria</taxon>
        <taxon>Pseudomonadati</taxon>
        <taxon>Bacteroidota</taxon>
        <taxon>Flavobacteriia</taxon>
        <taxon>Flavobacteriales</taxon>
        <taxon>Weeksellaceae</taxon>
        <taxon>Elizabethkingia</taxon>
    </lineage>
</organism>
<dbReference type="GO" id="GO:0019867">
    <property type="term" value="C:outer membrane"/>
    <property type="evidence" value="ECO:0007669"/>
    <property type="project" value="InterPro"/>
</dbReference>
<dbReference type="PANTHER" id="PTHR12815:SF47">
    <property type="entry name" value="TRANSLOCATION AND ASSEMBLY MODULE SUBUNIT TAMA"/>
    <property type="match status" value="1"/>
</dbReference>
<dbReference type="EMBL" id="UFYD01000001">
    <property type="protein sequence ID" value="STD05609.1"/>
    <property type="molecule type" value="Genomic_DNA"/>
</dbReference>
<evidence type="ECO:0000256" key="7">
    <source>
        <dbReference type="ARBA" id="ARBA00023237"/>
    </source>
</evidence>
<proteinExistence type="predicted"/>
<evidence type="ECO:0000313" key="9">
    <source>
        <dbReference type="EMBL" id="STD05609.1"/>
    </source>
</evidence>
<feature type="domain" description="POTRA" evidence="8">
    <location>
        <begin position="40"/>
        <end position="112"/>
    </location>
</feature>
<keyword evidence="5" id="KW-0677">Repeat</keyword>
<keyword evidence="3" id="KW-0812">Transmembrane</keyword>
<dbReference type="InterPro" id="IPR023707">
    <property type="entry name" value="OM_assembly_BamA"/>
</dbReference>
<sequence length="842" mass="95099">MKFRSLPIFLFIASAHFYGQVTPPQTTQSSEAVAQHEGTYVLKDIVVDGVKKYTPEQILRFTGLVKGESVEIPGQRLSTAIKKLWDSQYFSEVEVYVQSIEGQNIVLKFSLQDLKELGEVKFTGKGIKKSKNEKLIKDNNLKPGMKITENLVTNLKHNVPQQYITKGFPDAKITIEDKINAKDPNLIDWTINVDKGKRIKIDRIDFEGNNSVSSSKLRKNGFKNTKQKRFLLGLLKPSKFIKDKYEEDKKTLVDYYNSLGFRDMRVVSDSVTRNDKGYNIKVKVDEGKKYYIGDITFVGNTVFSTEALTKLLGYKKGDIYDSVGFKKKVGEEGGKEDNSDIASSYMDSGYLFSNVNAVEKSIKNDTINMEVRIHEGTKATWNRVTWGGNVTTHDHVILRSLRTRPGDLFSKANIKRTYFDLAGMSYFDPQQIGQDIKPNAVDNTADIHWTVVEKGSSQVQVQAGYGGNSFIGTLGLTFNNFSLKNFLRFKDFRPVPQGDGQILSLQAQAGQYFQNYSISFTEPWLFGTKPTALSVGFNYSRVKYTNNTDGSSQKLNIFSANAGLNRLLRWPDDYFSLYTGLSYQRYEFNNYPFQFGTETLYNGEANNFAVNIGISRNAAGPDPFFKTSGSDFEISAKLTPPYSLFSKKDYNNMSAINKYRWLEFYKIKLKADSYNQIIGKLVLRSSIEMGFLDGYNKQLGAPPFERFYMGGVGLFNGRFDGRELIPLRGYEDASSTGGTNQDITPYGGGTIYNRINFELRYPISMSQTAKIYALTFLEGGNTWQGWGSYNPFQLKRSAGIGIRVYMGAFGLIGFDFAYGFDKTIGGTQPNGWKTHFLMNQQL</sequence>
<name>A0A7Z7PWR1_9FLAO</name>
<evidence type="ECO:0000259" key="8">
    <source>
        <dbReference type="PROSITE" id="PS51779"/>
    </source>
</evidence>
<comment type="caution">
    <text evidence="9">The sequence shown here is derived from an EMBL/GenBank/DDBJ whole genome shotgun (WGS) entry which is preliminary data.</text>
</comment>
<dbReference type="PANTHER" id="PTHR12815">
    <property type="entry name" value="SORTING AND ASSEMBLY MACHINERY SAMM50 PROTEIN FAMILY MEMBER"/>
    <property type="match status" value="1"/>
</dbReference>
<keyword evidence="7" id="KW-0998">Cell outer membrane</keyword>
<dbReference type="InterPro" id="IPR039910">
    <property type="entry name" value="D15-like"/>
</dbReference>
<dbReference type="Gene3D" id="2.40.160.50">
    <property type="entry name" value="membrane protein fhac: a member of the omp85/tpsb transporter family"/>
    <property type="match status" value="1"/>
</dbReference>
<dbReference type="InterPro" id="IPR000184">
    <property type="entry name" value="Bac_surfAg_D15"/>
</dbReference>
<accession>A0A7Z7PWR1</accession>
<keyword evidence="4" id="KW-0732">Signal</keyword>
<evidence type="ECO:0000256" key="4">
    <source>
        <dbReference type="ARBA" id="ARBA00022729"/>
    </source>
</evidence>
<dbReference type="Pfam" id="PF01103">
    <property type="entry name" value="Omp85"/>
    <property type="match status" value="1"/>
</dbReference>
<dbReference type="InterPro" id="IPR034746">
    <property type="entry name" value="POTRA"/>
</dbReference>
<evidence type="ECO:0000256" key="1">
    <source>
        <dbReference type="ARBA" id="ARBA00004370"/>
    </source>
</evidence>
<evidence type="ECO:0000256" key="5">
    <source>
        <dbReference type="ARBA" id="ARBA00022737"/>
    </source>
</evidence>
<dbReference type="Proteomes" id="UP000254876">
    <property type="component" value="Unassembled WGS sequence"/>
</dbReference>
<dbReference type="Gene3D" id="3.10.20.310">
    <property type="entry name" value="membrane protein fhac"/>
    <property type="match status" value="5"/>
</dbReference>
<dbReference type="PIRSF" id="PIRSF006076">
    <property type="entry name" value="OM_assembly_OMP85"/>
    <property type="match status" value="1"/>
</dbReference>
<dbReference type="AlphaFoldDB" id="A0A7Z7PWR1"/>
<feature type="domain" description="POTRA" evidence="8">
    <location>
        <begin position="290"/>
        <end position="376"/>
    </location>
</feature>
<keyword evidence="6" id="KW-0472">Membrane</keyword>
<dbReference type="InterPro" id="IPR010827">
    <property type="entry name" value="BamA/TamA_POTRA"/>
</dbReference>
<comment type="subcellular location">
    <subcellularLocation>
        <location evidence="1">Membrane</location>
    </subcellularLocation>
</comment>
<evidence type="ECO:0000256" key="3">
    <source>
        <dbReference type="ARBA" id="ARBA00022692"/>
    </source>
</evidence>
<dbReference type="GeneID" id="56685304"/>
<keyword evidence="2" id="KW-1134">Transmembrane beta strand</keyword>
<gene>
    <name evidence="9" type="ORF">NCTC10588_02291</name>
</gene>
<protein>
    <submittedName>
        <fullName evidence="9">Outer membrane protein omp85</fullName>
    </submittedName>
</protein>
<dbReference type="PROSITE" id="PS51779">
    <property type="entry name" value="POTRA"/>
    <property type="match status" value="2"/>
</dbReference>
<dbReference type="GO" id="GO:0071709">
    <property type="term" value="P:membrane assembly"/>
    <property type="evidence" value="ECO:0007669"/>
    <property type="project" value="InterPro"/>
</dbReference>